<dbReference type="NCBIfam" id="TIGR00228">
    <property type="entry name" value="ruvC"/>
    <property type="match status" value="1"/>
</dbReference>
<comment type="subunit">
    <text evidence="13">Homodimer which binds Holliday junction (HJ) DNA. The HJ becomes 2-fold symmetrical on binding to RuvC with unstacked arms; it has a different conformation from HJ DNA in complex with RuvA. In the full resolvosome a probable DNA-RuvA(4)-RuvB(12)-RuvC(2) complex forms which resolves the HJ.</text>
</comment>
<dbReference type="STRING" id="1489064.WH96_00795"/>
<dbReference type="Pfam" id="PF02075">
    <property type="entry name" value="RuvC"/>
    <property type="match status" value="1"/>
</dbReference>
<dbReference type="RefSeq" id="WP_047762240.1">
    <property type="nucleotide sequence ID" value="NZ_LAQL01000002.1"/>
</dbReference>
<dbReference type="OrthoDB" id="9805499at2"/>
<dbReference type="Gene3D" id="3.30.420.10">
    <property type="entry name" value="Ribonuclease H-like superfamily/Ribonuclease H"/>
    <property type="match status" value="1"/>
</dbReference>
<evidence type="ECO:0000256" key="14">
    <source>
        <dbReference type="NCBIfam" id="TIGR00228"/>
    </source>
</evidence>
<evidence type="ECO:0000256" key="10">
    <source>
        <dbReference type="ARBA" id="ARBA00023172"/>
    </source>
</evidence>
<keyword evidence="3 13" id="KW-0540">Nuclease</keyword>
<evidence type="ECO:0000256" key="6">
    <source>
        <dbReference type="ARBA" id="ARBA00022763"/>
    </source>
</evidence>
<keyword evidence="8 13" id="KW-0460">Magnesium</keyword>
<dbReference type="EMBL" id="LAQL01000002">
    <property type="protein sequence ID" value="KLN62112.1"/>
    <property type="molecule type" value="Genomic_DNA"/>
</dbReference>
<comment type="catalytic activity">
    <reaction evidence="12 13">
        <text>Endonucleolytic cleavage at a junction such as a reciprocal single-stranded crossover between two homologous DNA duplexes (Holliday junction).</text>
        <dbReference type="EC" id="3.1.21.10"/>
    </reaction>
</comment>
<dbReference type="Proteomes" id="UP000035444">
    <property type="component" value="Unassembled WGS sequence"/>
</dbReference>
<comment type="subcellular location">
    <subcellularLocation>
        <location evidence="13">Cytoplasm</location>
    </subcellularLocation>
</comment>
<evidence type="ECO:0000313" key="16">
    <source>
        <dbReference type="Proteomes" id="UP000035444"/>
    </source>
</evidence>
<dbReference type="GO" id="GO:0006281">
    <property type="term" value="P:DNA repair"/>
    <property type="evidence" value="ECO:0007669"/>
    <property type="project" value="UniProtKB-UniRule"/>
</dbReference>
<dbReference type="GO" id="GO:0003677">
    <property type="term" value="F:DNA binding"/>
    <property type="evidence" value="ECO:0007669"/>
    <property type="project" value="UniProtKB-KW"/>
</dbReference>
<keyword evidence="11 13" id="KW-0234">DNA repair</keyword>
<evidence type="ECO:0000256" key="9">
    <source>
        <dbReference type="ARBA" id="ARBA00023125"/>
    </source>
</evidence>
<dbReference type="InterPro" id="IPR012337">
    <property type="entry name" value="RNaseH-like_sf"/>
</dbReference>
<keyword evidence="5 13" id="KW-0255">Endonuclease</keyword>
<keyword evidence="16" id="KW-1185">Reference proteome</keyword>
<keyword evidence="6 13" id="KW-0227">DNA damage</keyword>
<evidence type="ECO:0000256" key="5">
    <source>
        <dbReference type="ARBA" id="ARBA00022759"/>
    </source>
</evidence>
<feature type="binding site" evidence="13">
    <location>
        <position position="68"/>
    </location>
    <ligand>
        <name>Mg(2+)</name>
        <dbReference type="ChEBI" id="CHEBI:18420"/>
        <label>2</label>
    </ligand>
</feature>
<comment type="similarity">
    <text evidence="1 13">Belongs to the RuvC family.</text>
</comment>
<feature type="binding site" evidence="13">
    <location>
        <position position="8"/>
    </location>
    <ligand>
        <name>Mg(2+)</name>
        <dbReference type="ChEBI" id="CHEBI:18420"/>
        <label>1</label>
    </ligand>
</feature>
<evidence type="ECO:0000256" key="13">
    <source>
        <dbReference type="HAMAP-Rule" id="MF_00034"/>
    </source>
</evidence>
<dbReference type="GO" id="GO:0000287">
    <property type="term" value="F:magnesium ion binding"/>
    <property type="evidence" value="ECO:0007669"/>
    <property type="project" value="UniProtKB-UniRule"/>
</dbReference>
<evidence type="ECO:0000313" key="15">
    <source>
        <dbReference type="EMBL" id="KLN62112.1"/>
    </source>
</evidence>
<feature type="active site" evidence="13">
    <location>
        <position position="140"/>
    </location>
</feature>
<keyword evidence="2 13" id="KW-0963">Cytoplasm</keyword>
<dbReference type="FunFam" id="3.30.420.10:FF:000002">
    <property type="entry name" value="Crossover junction endodeoxyribonuclease RuvC"/>
    <property type="match status" value="1"/>
</dbReference>
<feature type="active site" evidence="13">
    <location>
        <position position="68"/>
    </location>
</feature>
<dbReference type="GO" id="GO:0048476">
    <property type="term" value="C:Holliday junction resolvase complex"/>
    <property type="evidence" value="ECO:0007669"/>
    <property type="project" value="UniProtKB-UniRule"/>
</dbReference>
<evidence type="ECO:0000256" key="4">
    <source>
        <dbReference type="ARBA" id="ARBA00022723"/>
    </source>
</evidence>
<comment type="caution">
    <text evidence="15">The sequence shown here is derived from an EMBL/GenBank/DDBJ whole genome shotgun (WGS) entry which is preliminary data.</text>
</comment>
<gene>
    <name evidence="13" type="primary">ruvC</name>
    <name evidence="15" type="ORF">WH96_00795</name>
</gene>
<protein>
    <recommendedName>
        <fullName evidence="13 14">Crossover junction endodeoxyribonuclease RuvC</fullName>
        <ecNumber evidence="13 14">3.1.21.10</ecNumber>
    </recommendedName>
    <alternativeName>
        <fullName evidence="13">Holliday junction nuclease RuvC</fullName>
    </alternativeName>
    <alternativeName>
        <fullName evidence="13">Holliday junction resolvase RuvC</fullName>
    </alternativeName>
</protein>
<dbReference type="GO" id="GO:0005737">
    <property type="term" value="C:cytoplasm"/>
    <property type="evidence" value="ECO:0007669"/>
    <property type="project" value="UniProtKB-SubCell"/>
</dbReference>
<evidence type="ECO:0000256" key="2">
    <source>
        <dbReference type="ARBA" id="ARBA00022490"/>
    </source>
</evidence>
<dbReference type="InterPro" id="IPR002176">
    <property type="entry name" value="X-over_junc_endoDNase_RuvC"/>
</dbReference>
<evidence type="ECO:0000256" key="1">
    <source>
        <dbReference type="ARBA" id="ARBA00009518"/>
    </source>
</evidence>
<dbReference type="PROSITE" id="PS01321">
    <property type="entry name" value="RUVC"/>
    <property type="match status" value="1"/>
</dbReference>
<feature type="active site" evidence="13">
    <location>
        <position position="8"/>
    </location>
</feature>
<keyword evidence="7 13" id="KW-0378">Hydrolase</keyword>
<dbReference type="PANTHER" id="PTHR30194:SF3">
    <property type="entry name" value="CROSSOVER JUNCTION ENDODEOXYRIBONUCLEASE RUVC"/>
    <property type="match status" value="1"/>
</dbReference>
<dbReference type="GO" id="GO:0009432">
    <property type="term" value="P:SOS response"/>
    <property type="evidence" value="ECO:0007669"/>
    <property type="project" value="UniProtKB-ARBA"/>
</dbReference>
<reference evidence="15 16" key="1">
    <citation type="submission" date="2015-03" db="EMBL/GenBank/DDBJ databases">
        <title>Genome Sequence of Kiloniella spongiae MEBiC09566, isolated from a marine sponge.</title>
        <authorList>
            <person name="Shao Z."/>
            <person name="Wang L."/>
            <person name="Li X."/>
        </authorList>
    </citation>
    <scope>NUCLEOTIDE SEQUENCE [LARGE SCALE GENOMIC DNA]</scope>
    <source>
        <strain evidence="15 16">MEBiC09566</strain>
    </source>
</reference>
<feature type="binding site" evidence="13">
    <location>
        <position position="140"/>
    </location>
    <ligand>
        <name>Mg(2+)</name>
        <dbReference type="ChEBI" id="CHEBI:18420"/>
        <label>1</label>
    </ligand>
</feature>
<evidence type="ECO:0000256" key="8">
    <source>
        <dbReference type="ARBA" id="ARBA00022842"/>
    </source>
</evidence>
<dbReference type="EC" id="3.1.21.10" evidence="13 14"/>
<dbReference type="PRINTS" id="PR00696">
    <property type="entry name" value="RSOLVASERUVC"/>
</dbReference>
<sequence>MMRIIGIDPGLRFTGWGIIESEGSRLHHIANGVVKTLSTNELPKRLVEIHDGIQTVLADYQPDEAAVEITLANKNPSSTLKLGMARGIALITPALVGLPVGEYLPMIVKKSVVGTGHATKDQVQMMVERLLPGCKITSSDAADALAIAICHAHNVTTGRKWAEGTEDPISAALKKAGIEDPRTVKKTGKAWGKKFR</sequence>
<evidence type="ECO:0000256" key="3">
    <source>
        <dbReference type="ARBA" id="ARBA00022722"/>
    </source>
</evidence>
<comment type="function">
    <text evidence="13">The RuvA-RuvB-RuvC complex processes Holliday junction (HJ) DNA during genetic recombination and DNA repair. Endonuclease that resolves HJ intermediates. Cleaves cruciform DNA by making single-stranded nicks across the HJ at symmetrical positions within the homologous arms, yielding a 5'-phosphate and a 3'-hydroxyl group; requires a central core of homology in the junction. The consensus cleavage sequence is 5'-(A/T)TT(C/G)-3'. Cleavage occurs on the 3'-side of the TT dinucleotide at the point of strand exchange. HJ branch migration catalyzed by RuvA-RuvB allows RuvC to scan DNA until it finds its consensus sequence, where it cleaves and resolves the cruciform DNA.</text>
</comment>
<proteinExistence type="inferred from homology"/>
<dbReference type="CDD" id="cd16962">
    <property type="entry name" value="RuvC"/>
    <property type="match status" value="1"/>
</dbReference>
<evidence type="ECO:0000256" key="7">
    <source>
        <dbReference type="ARBA" id="ARBA00022801"/>
    </source>
</evidence>
<evidence type="ECO:0000256" key="11">
    <source>
        <dbReference type="ARBA" id="ARBA00023204"/>
    </source>
</evidence>
<accession>A0A0H2MMV7</accession>
<keyword evidence="9 13" id="KW-0238">DNA-binding</keyword>
<dbReference type="SUPFAM" id="SSF53098">
    <property type="entry name" value="Ribonuclease H-like"/>
    <property type="match status" value="1"/>
</dbReference>
<keyword evidence="4 13" id="KW-0479">Metal-binding</keyword>
<dbReference type="InterPro" id="IPR036397">
    <property type="entry name" value="RNaseH_sf"/>
</dbReference>
<name>A0A0H2MMV7_9PROT</name>
<dbReference type="HAMAP" id="MF_00034">
    <property type="entry name" value="RuvC"/>
    <property type="match status" value="1"/>
</dbReference>
<comment type="cofactor">
    <cofactor evidence="13">
        <name>Mg(2+)</name>
        <dbReference type="ChEBI" id="CHEBI:18420"/>
    </cofactor>
    <text evidence="13">Binds 2 Mg(2+) ion per subunit.</text>
</comment>
<keyword evidence="10 13" id="KW-0233">DNA recombination</keyword>
<dbReference type="PATRIC" id="fig|1489064.4.peg.1073"/>
<dbReference type="GO" id="GO:0008821">
    <property type="term" value="F:crossover junction DNA endonuclease activity"/>
    <property type="evidence" value="ECO:0007669"/>
    <property type="project" value="UniProtKB-UniRule"/>
</dbReference>
<evidence type="ECO:0000256" key="12">
    <source>
        <dbReference type="ARBA" id="ARBA00029354"/>
    </source>
</evidence>
<dbReference type="GO" id="GO:0006310">
    <property type="term" value="P:DNA recombination"/>
    <property type="evidence" value="ECO:0007669"/>
    <property type="project" value="UniProtKB-UniRule"/>
</dbReference>
<dbReference type="PANTHER" id="PTHR30194">
    <property type="entry name" value="CROSSOVER JUNCTION ENDODEOXYRIBONUCLEASE RUVC"/>
    <property type="match status" value="1"/>
</dbReference>
<dbReference type="InterPro" id="IPR020563">
    <property type="entry name" value="X-over_junc_endoDNase_Mg_BS"/>
</dbReference>
<dbReference type="AlphaFoldDB" id="A0A0H2MMV7"/>
<organism evidence="15 16">
    <name type="scientific">Kiloniella spongiae</name>
    <dbReference type="NCBI Taxonomy" id="1489064"/>
    <lineage>
        <taxon>Bacteria</taxon>
        <taxon>Pseudomonadati</taxon>
        <taxon>Pseudomonadota</taxon>
        <taxon>Alphaproteobacteria</taxon>
        <taxon>Rhodospirillales</taxon>
        <taxon>Kiloniellaceae</taxon>
        <taxon>Kiloniella</taxon>
    </lineage>
</organism>